<comment type="caution">
    <text evidence="6">The sequence shown here is derived from an EMBL/GenBank/DDBJ whole genome shotgun (WGS) entry which is preliminary data.</text>
</comment>
<dbReference type="AlphaFoldDB" id="A0A919WIZ4"/>
<protein>
    <recommendedName>
        <fullName evidence="5">UPF0344 protein J27TS8_29030</fullName>
    </recommendedName>
</protein>
<evidence type="ECO:0000256" key="1">
    <source>
        <dbReference type="ARBA" id="ARBA00022475"/>
    </source>
</evidence>
<evidence type="ECO:0000256" key="2">
    <source>
        <dbReference type="ARBA" id="ARBA00022692"/>
    </source>
</evidence>
<comment type="subcellular location">
    <subcellularLocation>
        <location evidence="5">Cell membrane</location>
        <topology evidence="5">Multi-pass membrane protein</topology>
    </subcellularLocation>
</comment>
<accession>A0A919WIZ4</accession>
<comment type="similarity">
    <text evidence="5">Belongs to the UPF0344 family.</text>
</comment>
<dbReference type="OrthoDB" id="2365314at2"/>
<keyword evidence="1 5" id="KW-1003">Cell membrane</keyword>
<evidence type="ECO:0000256" key="4">
    <source>
        <dbReference type="ARBA" id="ARBA00023136"/>
    </source>
</evidence>
<feature type="transmembrane region" description="Helical" evidence="5">
    <location>
        <begin position="6"/>
        <end position="26"/>
    </location>
</feature>
<dbReference type="RefSeq" id="WP_095309951.1">
    <property type="nucleotide sequence ID" value="NZ_BORC01000004.1"/>
</dbReference>
<organism evidence="6 7">
    <name type="scientific">Robertmurraya siralis</name>
    <dbReference type="NCBI Taxonomy" id="77777"/>
    <lineage>
        <taxon>Bacteria</taxon>
        <taxon>Bacillati</taxon>
        <taxon>Bacillota</taxon>
        <taxon>Bacilli</taxon>
        <taxon>Bacillales</taxon>
        <taxon>Bacillaceae</taxon>
        <taxon>Robertmurraya</taxon>
    </lineage>
</organism>
<proteinExistence type="inferred from homology"/>
<dbReference type="HAMAP" id="MF_01536">
    <property type="entry name" value="UPF0344"/>
    <property type="match status" value="1"/>
</dbReference>
<keyword evidence="3 5" id="KW-1133">Transmembrane helix</keyword>
<keyword evidence="7" id="KW-1185">Reference proteome</keyword>
<dbReference type="EMBL" id="BORC01000004">
    <property type="protein sequence ID" value="GIN62910.1"/>
    <property type="molecule type" value="Genomic_DNA"/>
</dbReference>
<evidence type="ECO:0000313" key="7">
    <source>
        <dbReference type="Proteomes" id="UP000682111"/>
    </source>
</evidence>
<keyword evidence="4 5" id="KW-0472">Membrane</keyword>
<evidence type="ECO:0000256" key="3">
    <source>
        <dbReference type="ARBA" id="ARBA00022989"/>
    </source>
</evidence>
<dbReference type="InterPro" id="IPR010899">
    <property type="entry name" value="UPF0344"/>
</dbReference>
<dbReference type="Pfam" id="PF07457">
    <property type="entry name" value="DUF1516"/>
    <property type="match status" value="1"/>
</dbReference>
<feature type="transmembrane region" description="Helical" evidence="5">
    <location>
        <begin position="38"/>
        <end position="59"/>
    </location>
</feature>
<evidence type="ECO:0000256" key="5">
    <source>
        <dbReference type="HAMAP-Rule" id="MF_01536"/>
    </source>
</evidence>
<feature type="transmembrane region" description="Helical" evidence="5">
    <location>
        <begin position="95"/>
        <end position="113"/>
    </location>
</feature>
<dbReference type="GO" id="GO:0005886">
    <property type="term" value="C:plasma membrane"/>
    <property type="evidence" value="ECO:0007669"/>
    <property type="project" value="UniProtKB-SubCell"/>
</dbReference>
<reference evidence="6" key="1">
    <citation type="submission" date="2021-03" db="EMBL/GenBank/DDBJ databases">
        <title>Antimicrobial resistance genes in bacteria isolated from Japanese honey, and their potential for conferring macrolide and lincosamide resistance in the American foulbrood pathogen Paenibacillus larvae.</title>
        <authorList>
            <person name="Okamoto M."/>
            <person name="Kumagai M."/>
            <person name="Kanamori H."/>
            <person name="Takamatsu D."/>
        </authorList>
    </citation>
    <scope>NUCLEOTIDE SEQUENCE</scope>
    <source>
        <strain evidence="6">J27TS8</strain>
    </source>
</reference>
<feature type="transmembrane region" description="Helical" evidence="5">
    <location>
        <begin position="65"/>
        <end position="83"/>
    </location>
</feature>
<name>A0A919WIZ4_9BACI</name>
<keyword evidence="2 5" id="KW-0812">Transmembrane</keyword>
<evidence type="ECO:0000313" key="6">
    <source>
        <dbReference type="EMBL" id="GIN62910.1"/>
    </source>
</evidence>
<dbReference type="Proteomes" id="UP000682111">
    <property type="component" value="Unassembled WGS sequence"/>
</dbReference>
<sequence length="115" mass="13059">MSIHIHVTAWVLTLVLFFIAFGLQKAGKEKGQKIVHMILRLFYLITFATGGMFVHYLLSSYLVETILKVLSGILVIGFMEMVLVRTKKGKTTTVFWILFLVSLISVLYLGYSLPM</sequence>
<gene>
    <name evidence="6" type="ORF">J27TS8_29030</name>
</gene>